<keyword evidence="2" id="KW-0333">Golgi apparatus</keyword>
<evidence type="ECO:0000256" key="3">
    <source>
        <dbReference type="ARBA" id="ARBA00023121"/>
    </source>
</evidence>
<organism evidence="5 6">
    <name type="scientific">Marmoricola endophyticus</name>
    <dbReference type="NCBI Taxonomy" id="2040280"/>
    <lineage>
        <taxon>Bacteria</taxon>
        <taxon>Bacillati</taxon>
        <taxon>Actinomycetota</taxon>
        <taxon>Actinomycetes</taxon>
        <taxon>Propionibacteriales</taxon>
        <taxon>Nocardioidaceae</taxon>
        <taxon>Marmoricola</taxon>
    </lineage>
</organism>
<evidence type="ECO:0000313" key="5">
    <source>
        <dbReference type="EMBL" id="GGF44855.1"/>
    </source>
</evidence>
<reference evidence="5" key="1">
    <citation type="journal article" date="2014" name="Int. J. Syst. Evol. Microbiol.">
        <title>Complete genome sequence of Corynebacterium casei LMG S-19264T (=DSM 44701T), isolated from a smear-ripened cheese.</title>
        <authorList>
            <consortium name="US DOE Joint Genome Institute (JGI-PGF)"/>
            <person name="Walter F."/>
            <person name="Albersmeier A."/>
            <person name="Kalinowski J."/>
            <person name="Ruckert C."/>
        </authorList>
    </citation>
    <scope>NUCLEOTIDE SEQUENCE</scope>
    <source>
        <strain evidence="5">CGMCC 1.16067</strain>
    </source>
</reference>
<sequence length="232" mass="24989">MFDRFRKAREFAEQHEKAFADAQARGEPSLARQALAVAINPANGTVWNGGRLVAPCALLIELVSEGRLGVSGTGTKARVEIIDPSPLGDEDLDEALVTIGTGIESTKVTSLLGVLPQTKAVLQRMVLAGQLAEDERKRLGLFTVRRYFPTPLSRRDELAGRVRAALTSDSPPDQRTIMLVGSLVGVHPRVCVGRGEVNEAYRRLPEVRALLGEGERAIVSAAREAQAKANSS</sequence>
<evidence type="ECO:0000256" key="2">
    <source>
        <dbReference type="ARBA" id="ARBA00023034"/>
    </source>
</evidence>
<dbReference type="Gene3D" id="1.10.3630.10">
    <property type="entry name" value="yeast vps74-n-term truncation variant domain like"/>
    <property type="match status" value="1"/>
</dbReference>
<dbReference type="Proteomes" id="UP000649179">
    <property type="component" value="Unassembled WGS sequence"/>
</dbReference>
<keyword evidence="4" id="KW-0472">Membrane</keyword>
<dbReference type="GO" id="GO:0012505">
    <property type="term" value="C:endomembrane system"/>
    <property type="evidence" value="ECO:0007669"/>
    <property type="project" value="UniProtKB-ARBA"/>
</dbReference>
<name>A0A917BGZ0_9ACTN</name>
<evidence type="ECO:0008006" key="7">
    <source>
        <dbReference type="Google" id="ProtNLM"/>
    </source>
</evidence>
<gene>
    <name evidence="5" type="ORF">GCM10011519_18350</name>
</gene>
<dbReference type="EMBL" id="BMKQ01000001">
    <property type="protein sequence ID" value="GGF44855.1"/>
    <property type="molecule type" value="Genomic_DNA"/>
</dbReference>
<comment type="subcellular location">
    <subcellularLocation>
        <location evidence="1">Golgi apparatus membrane</location>
        <topology evidence="1">Peripheral membrane protein</topology>
        <orientation evidence="1">Cytoplasmic side</orientation>
    </subcellularLocation>
</comment>
<dbReference type="GO" id="GO:0005737">
    <property type="term" value="C:cytoplasm"/>
    <property type="evidence" value="ECO:0007669"/>
    <property type="project" value="UniProtKB-ARBA"/>
</dbReference>
<dbReference type="InterPro" id="IPR038261">
    <property type="entry name" value="GPP34-like_sf"/>
</dbReference>
<reference evidence="5" key="2">
    <citation type="submission" date="2020-09" db="EMBL/GenBank/DDBJ databases">
        <authorList>
            <person name="Sun Q."/>
            <person name="Zhou Y."/>
        </authorList>
    </citation>
    <scope>NUCLEOTIDE SEQUENCE</scope>
    <source>
        <strain evidence="5">CGMCC 1.16067</strain>
    </source>
</reference>
<dbReference type="AlphaFoldDB" id="A0A917BGZ0"/>
<dbReference type="GO" id="GO:0070273">
    <property type="term" value="F:phosphatidylinositol-4-phosphate binding"/>
    <property type="evidence" value="ECO:0007669"/>
    <property type="project" value="InterPro"/>
</dbReference>
<proteinExistence type="predicted"/>
<accession>A0A917BGZ0</accession>
<evidence type="ECO:0000256" key="4">
    <source>
        <dbReference type="ARBA" id="ARBA00023136"/>
    </source>
</evidence>
<dbReference type="Pfam" id="PF05719">
    <property type="entry name" value="GPP34"/>
    <property type="match status" value="1"/>
</dbReference>
<keyword evidence="3" id="KW-0446">Lipid-binding</keyword>
<evidence type="ECO:0000313" key="6">
    <source>
        <dbReference type="Proteomes" id="UP000649179"/>
    </source>
</evidence>
<evidence type="ECO:0000256" key="1">
    <source>
        <dbReference type="ARBA" id="ARBA00004255"/>
    </source>
</evidence>
<comment type="caution">
    <text evidence="5">The sequence shown here is derived from an EMBL/GenBank/DDBJ whole genome shotgun (WGS) entry which is preliminary data.</text>
</comment>
<dbReference type="InterPro" id="IPR008628">
    <property type="entry name" value="GPP34-like"/>
</dbReference>
<keyword evidence="6" id="KW-1185">Reference proteome</keyword>
<protein>
    <recommendedName>
        <fullName evidence="7">GPP34 family phosphoprotein</fullName>
    </recommendedName>
</protein>